<dbReference type="RefSeq" id="WP_075726580.1">
    <property type="nucleotide sequence ID" value="NZ_LTDM01000022.1"/>
</dbReference>
<dbReference type="GO" id="GO:0003984">
    <property type="term" value="F:acetolactate synthase activity"/>
    <property type="evidence" value="ECO:0007669"/>
    <property type="project" value="UniProtKB-UniRule"/>
</dbReference>
<proteinExistence type="inferred from homology"/>
<dbReference type="Gene3D" id="3.30.70.260">
    <property type="match status" value="1"/>
</dbReference>
<dbReference type="InterPro" id="IPR027271">
    <property type="entry name" value="Acetolactate_synth/TF_NikR_C"/>
</dbReference>
<dbReference type="SUPFAM" id="SSF55021">
    <property type="entry name" value="ACT-like"/>
    <property type="match status" value="2"/>
</dbReference>
<evidence type="ECO:0000256" key="3">
    <source>
        <dbReference type="ARBA" id="ARBA00006341"/>
    </source>
</evidence>
<feature type="domain" description="ACT" evidence="9">
    <location>
        <begin position="6"/>
        <end position="80"/>
    </location>
</feature>
<keyword evidence="8 10" id="KW-0808">Transferase</keyword>
<evidence type="ECO:0000313" key="10">
    <source>
        <dbReference type="EMBL" id="OLS02648.1"/>
    </source>
</evidence>
<dbReference type="AlphaFoldDB" id="A0A1U7M632"/>
<evidence type="ECO:0000256" key="6">
    <source>
        <dbReference type="ARBA" id="ARBA00023304"/>
    </source>
</evidence>
<comment type="pathway">
    <text evidence="2 8">Amino-acid biosynthesis; L-valine biosynthesis; L-valine from pyruvate: step 1/4.</text>
</comment>
<comment type="caution">
    <text evidence="10">The sequence shown here is derived from an EMBL/GenBank/DDBJ whole genome shotgun (WGS) entry which is preliminary data.</text>
</comment>
<dbReference type="PANTHER" id="PTHR30239:SF0">
    <property type="entry name" value="ACETOLACTATE SYNTHASE SMALL SUBUNIT 1, CHLOROPLASTIC"/>
    <property type="match status" value="1"/>
</dbReference>
<comment type="similarity">
    <text evidence="3 8">Belongs to the acetolactate synthase small subunit family.</text>
</comment>
<evidence type="ECO:0000256" key="5">
    <source>
        <dbReference type="ARBA" id="ARBA00022605"/>
    </source>
</evidence>
<dbReference type="GO" id="GO:0009097">
    <property type="term" value="P:isoleucine biosynthetic process"/>
    <property type="evidence" value="ECO:0007669"/>
    <property type="project" value="UniProtKB-UniRule"/>
</dbReference>
<name>A0A1U7M632_TISCR</name>
<evidence type="ECO:0000256" key="7">
    <source>
        <dbReference type="ARBA" id="ARBA00048670"/>
    </source>
</evidence>
<dbReference type="InterPro" id="IPR004789">
    <property type="entry name" value="Acetalactate_synth_ssu"/>
</dbReference>
<evidence type="ECO:0000313" key="11">
    <source>
        <dbReference type="Proteomes" id="UP000186112"/>
    </source>
</evidence>
<comment type="subunit">
    <text evidence="4 8">Dimer of large and small chains.</text>
</comment>
<dbReference type="UniPathway" id="UPA00049">
    <property type="reaction ID" value="UER00059"/>
</dbReference>
<dbReference type="InterPro" id="IPR045865">
    <property type="entry name" value="ACT-like_dom_sf"/>
</dbReference>
<evidence type="ECO:0000256" key="4">
    <source>
        <dbReference type="ARBA" id="ARBA00011744"/>
    </source>
</evidence>
<dbReference type="PROSITE" id="PS51671">
    <property type="entry name" value="ACT"/>
    <property type="match status" value="1"/>
</dbReference>
<dbReference type="Proteomes" id="UP000186112">
    <property type="component" value="Unassembled WGS sequence"/>
</dbReference>
<gene>
    <name evidence="10" type="primary">ilvH</name>
    <name evidence="10" type="ORF">TICRE_14490</name>
</gene>
<dbReference type="GO" id="GO:0009099">
    <property type="term" value="P:L-valine biosynthetic process"/>
    <property type="evidence" value="ECO:0007669"/>
    <property type="project" value="UniProtKB-UniRule"/>
</dbReference>
<dbReference type="PANTHER" id="PTHR30239">
    <property type="entry name" value="ACETOLACTATE SYNTHASE SMALL SUBUNIT"/>
    <property type="match status" value="1"/>
</dbReference>
<accession>A0A1U7M632</accession>
<dbReference type="Gene3D" id="3.30.70.1150">
    <property type="entry name" value="ACT-like. Chain A, domain 2"/>
    <property type="match status" value="1"/>
</dbReference>
<comment type="function">
    <text evidence="8">Catalyzes the conversion of 2 pyruvate molecules into acetolactate in the first common step of the biosynthetic pathway of the branched-amino acids such as leucine, isoleucine, and valine.</text>
</comment>
<evidence type="ECO:0000256" key="8">
    <source>
        <dbReference type="RuleBase" id="RU368092"/>
    </source>
</evidence>
<comment type="catalytic activity">
    <reaction evidence="7 8">
        <text>2 pyruvate + H(+) = (2S)-2-acetolactate + CO2</text>
        <dbReference type="Rhea" id="RHEA:25249"/>
        <dbReference type="ChEBI" id="CHEBI:15361"/>
        <dbReference type="ChEBI" id="CHEBI:15378"/>
        <dbReference type="ChEBI" id="CHEBI:16526"/>
        <dbReference type="ChEBI" id="CHEBI:58476"/>
        <dbReference type="EC" id="2.2.1.6"/>
    </reaction>
</comment>
<dbReference type="Pfam" id="PF13710">
    <property type="entry name" value="ACT_5"/>
    <property type="match status" value="1"/>
</dbReference>
<dbReference type="Pfam" id="PF10369">
    <property type="entry name" value="ALS_ss_C"/>
    <property type="match status" value="1"/>
</dbReference>
<dbReference type="GO" id="GO:1990610">
    <property type="term" value="F:acetolactate synthase regulator activity"/>
    <property type="evidence" value="ECO:0007669"/>
    <property type="project" value="UniProtKB-UniRule"/>
</dbReference>
<dbReference type="FunFam" id="3.30.70.1150:FF:000001">
    <property type="entry name" value="Acetolactate synthase small subunit"/>
    <property type="match status" value="1"/>
</dbReference>
<comment type="pathway">
    <text evidence="1 8">Amino-acid biosynthesis; L-isoleucine biosynthesis; L-isoleucine from 2-oxobutanoate: step 1/4.</text>
</comment>
<dbReference type="GO" id="GO:0005829">
    <property type="term" value="C:cytosol"/>
    <property type="evidence" value="ECO:0007669"/>
    <property type="project" value="TreeGrafter"/>
</dbReference>
<sequence>MTKTHEILIIAKNTNGIVVRIMSLFNRRGYFVKKMTAGITNKPGYARLTLSVEGEDEILDQIQKQVYKIVDVVKVKIFPDAGVIRREMMLIKIKADNETRSQIVQIADIYRGKVLDIAPGSLTIELTGDVEKLRGFVEMMEKYGILEIAKTGILAMSRGEKL</sequence>
<dbReference type="UniPathway" id="UPA00047">
    <property type="reaction ID" value="UER00055"/>
</dbReference>
<evidence type="ECO:0000259" key="9">
    <source>
        <dbReference type="PROSITE" id="PS51671"/>
    </source>
</evidence>
<evidence type="ECO:0000256" key="2">
    <source>
        <dbReference type="ARBA" id="ARBA00005025"/>
    </source>
</evidence>
<keyword evidence="11" id="KW-1185">Reference proteome</keyword>
<dbReference type="InterPro" id="IPR019455">
    <property type="entry name" value="Acetolactate_synth_ssu_C"/>
</dbReference>
<dbReference type="NCBIfam" id="TIGR00119">
    <property type="entry name" value="acolac_sm"/>
    <property type="match status" value="1"/>
</dbReference>
<protein>
    <recommendedName>
        <fullName evidence="8">Acetolactate synthase small subunit</fullName>
        <shortName evidence="8">AHAS</shortName>
        <shortName evidence="8">ALS</shortName>
        <ecNumber evidence="8">2.2.1.6</ecNumber>
    </recommendedName>
    <alternativeName>
        <fullName evidence="8">Acetohydroxy-acid synthase small subunit</fullName>
    </alternativeName>
</protein>
<dbReference type="InterPro" id="IPR002912">
    <property type="entry name" value="ACT_dom"/>
</dbReference>
<dbReference type="EC" id="2.2.1.6" evidence="8"/>
<dbReference type="NCBIfam" id="NF008864">
    <property type="entry name" value="PRK11895.1"/>
    <property type="match status" value="1"/>
</dbReference>
<evidence type="ECO:0000256" key="1">
    <source>
        <dbReference type="ARBA" id="ARBA00004974"/>
    </source>
</evidence>
<keyword evidence="6 8" id="KW-0100">Branched-chain amino acid biosynthesis</keyword>
<reference evidence="10 11" key="1">
    <citation type="submission" date="2016-02" db="EMBL/GenBank/DDBJ databases">
        <title>Genome sequence of Tissierella creatinophila DSM 6911.</title>
        <authorList>
            <person name="Poehlein A."/>
            <person name="Daniel R."/>
        </authorList>
    </citation>
    <scope>NUCLEOTIDE SEQUENCE [LARGE SCALE GENOMIC DNA]</scope>
    <source>
        <strain evidence="10 11">DSM 6911</strain>
    </source>
</reference>
<dbReference type="OrthoDB" id="9787365at2"/>
<keyword evidence="5 8" id="KW-0028">Amino-acid biosynthesis</keyword>
<organism evidence="10 11">
    <name type="scientific">Tissierella creatinophila DSM 6911</name>
    <dbReference type="NCBI Taxonomy" id="1123403"/>
    <lineage>
        <taxon>Bacteria</taxon>
        <taxon>Bacillati</taxon>
        <taxon>Bacillota</taxon>
        <taxon>Tissierellia</taxon>
        <taxon>Tissierellales</taxon>
        <taxon>Tissierellaceae</taxon>
        <taxon>Tissierella</taxon>
    </lineage>
</organism>
<dbReference type="EMBL" id="LTDM01000022">
    <property type="protein sequence ID" value="OLS02648.1"/>
    <property type="molecule type" value="Genomic_DNA"/>
</dbReference>